<evidence type="ECO:0000256" key="1">
    <source>
        <dbReference type="SAM" id="Coils"/>
    </source>
</evidence>
<reference evidence="2" key="1">
    <citation type="submission" date="2023-06" db="EMBL/GenBank/DDBJ databases">
        <title>Genome-scale phylogeny and comparative genomics of the fungal order Sordariales.</title>
        <authorList>
            <consortium name="Lawrence Berkeley National Laboratory"/>
            <person name="Hensen N."/>
            <person name="Bonometti L."/>
            <person name="Westerberg I."/>
            <person name="Brannstrom I.O."/>
            <person name="Guillou S."/>
            <person name="Cros-Aarteil S."/>
            <person name="Calhoun S."/>
            <person name="Haridas S."/>
            <person name="Kuo A."/>
            <person name="Mondo S."/>
            <person name="Pangilinan J."/>
            <person name="Riley R."/>
            <person name="LaButti K."/>
            <person name="Andreopoulos B."/>
            <person name="Lipzen A."/>
            <person name="Chen C."/>
            <person name="Yanf M."/>
            <person name="Daum C."/>
            <person name="Ng V."/>
            <person name="Clum A."/>
            <person name="Steindorff A."/>
            <person name="Ohm R."/>
            <person name="Martin F."/>
            <person name="Silar P."/>
            <person name="Natvig D."/>
            <person name="Lalanne C."/>
            <person name="Gautier V."/>
            <person name="Ament-velasquez S.L."/>
            <person name="Kruys A."/>
            <person name="Hutchinson M.I."/>
            <person name="Powell A.J."/>
            <person name="Barry K."/>
            <person name="Miller A.N."/>
            <person name="Grigoriev I.V."/>
            <person name="Debuchy R."/>
            <person name="Gladieux P."/>
            <person name="Thoren M.H."/>
            <person name="Johannesson H."/>
        </authorList>
    </citation>
    <scope>NUCLEOTIDE SEQUENCE</scope>
    <source>
        <strain evidence="2">SMH3391-2</strain>
    </source>
</reference>
<accession>A0AA39XNS7</accession>
<keyword evidence="1" id="KW-0175">Coiled coil</keyword>
<dbReference type="EMBL" id="JAULSR010000001">
    <property type="protein sequence ID" value="KAK0636672.1"/>
    <property type="molecule type" value="Genomic_DNA"/>
</dbReference>
<comment type="caution">
    <text evidence="2">The sequence shown here is derived from an EMBL/GenBank/DDBJ whole genome shotgun (WGS) entry which is preliminary data.</text>
</comment>
<organism evidence="2 3">
    <name type="scientific">Bombardia bombarda</name>
    <dbReference type="NCBI Taxonomy" id="252184"/>
    <lineage>
        <taxon>Eukaryota</taxon>
        <taxon>Fungi</taxon>
        <taxon>Dikarya</taxon>
        <taxon>Ascomycota</taxon>
        <taxon>Pezizomycotina</taxon>
        <taxon>Sordariomycetes</taxon>
        <taxon>Sordariomycetidae</taxon>
        <taxon>Sordariales</taxon>
        <taxon>Lasiosphaeriaceae</taxon>
        <taxon>Bombardia</taxon>
    </lineage>
</organism>
<keyword evidence="3" id="KW-1185">Reference proteome</keyword>
<evidence type="ECO:0000313" key="3">
    <source>
        <dbReference type="Proteomes" id="UP001174934"/>
    </source>
</evidence>
<feature type="coiled-coil region" evidence="1">
    <location>
        <begin position="93"/>
        <end position="148"/>
    </location>
</feature>
<sequence>MSVQSRSGGGGGCLEFLVRRWDEKQFPATGICASDQFSRSTTPLPDVMFARRASSRQVRHLAADAAASHAAFNPSATDNKVGISQQKKQTLEMRKLKKKVTLHEKRLKGMTIEIENMKKQAVKPLMELKAAKEQIRDLNSVMSYLLNEPPHDGVFPNMGPRPDERKIWERYSWQCPVKPLRTMSEKKK</sequence>
<proteinExistence type="predicted"/>
<name>A0AA39XNS7_9PEZI</name>
<dbReference type="AlphaFoldDB" id="A0AA39XNS7"/>
<gene>
    <name evidence="2" type="ORF">B0T17DRAFT_596118</name>
</gene>
<protein>
    <submittedName>
        <fullName evidence="2">Uncharacterized protein</fullName>
    </submittedName>
</protein>
<dbReference type="Proteomes" id="UP001174934">
    <property type="component" value="Unassembled WGS sequence"/>
</dbReference>
<evidence type="ECO:0000313" key="2">
    <source>
        <dbReference type="EMBL" id="KAK0636672.1"/>
    </source>
</evidence>